<organism evidence="1">
    <name type="scientific">termite gut metagenome</name>
    <dbReference type="NCBI Taxonomy" id="433724"/>
    <lineage>
        <taxon>unclassified sequences</taxon>
        <taxon>metagenomes</taxon>
        <taxon>organismal metagenomes</taxon>
    </lineage>
</organism>
<comment type="caution">
    <text evidence="1">The sequence shown here is derived from an EMBL/GenBank/DDBJ whole genome shotgun (WGS) entry which is preliminary data.</text>
</comment>
<dbReference type="EMBL" id="SNRY01005405">
    <property type="protein sequence ID" value="KAA6315040.1"/>
    <property type="molecule type" value="Genomic_DNA"/>
</dbReference>
<dbReference type="AlphaFoldDB" id="A0A5J4Q1U2"/>
<evidence type="ECO:0000313" key="1">
    <source>
        <dbReference type="EMBL" id="KAA6315040.1"/>
    </source>
</evidence>
<sequence length="53" mass="6001">MYQLSYQLPNSKEIKNQILNMDEQQRELYQLVKNGGALAGDDFLGVPLTKTGE</sequence>
<reference evidence="1" key="1">
    <citation type="submission" date="2019-03" db="EMBL/GenBank/DDBJ databases">
        <title>Single cell metagenomics reveals metabolic interactions within the superorganism composed of flagellate Streblomastix strix and complex community of Bacteroidetes bacteria on its surface.</title>
        <authorList>
            <person name="Treitli S.C."/>
            <person name="Kolisko M."/>
            <person name="Husnik F."/>
            <person name="Keeling P."/>
            <person name="Hampl V."/>
        </authorList>
    </citation>
    <scope>NUCLEOTIDE SEQUENCE</scope>
    <source>
        <strain evidence="1">STM</strain>
    </source>
</reference>
<proteinExistence type="predicted"/>
<gene>
    <name evidence="1" type="ORF">EZS27_034440</name>
</gene>
<name>A0A5J4Q1U2_9ZZZZ</name>
<accession>A0A5J4Q1U2</accession>
<protein>
    <submittedName>
        <fullName evidence="1">Uncharacterized protein</fullName>
    </submittedName>
</protein>